<keyword evidence="2" id="KW-1277">Toxin-antitoxin system</keyword>
<comment type="similarity">
    <text evidence="1">Belongs to the PemK/MazF family.</text>
</comment>
<dbReference type="Proteomes" id="UP000182508">
    <property type="component" value="Unassembled WGS sequence"/>
</dbReference>
<dbReference type="Pfam" id="PF02452">
    <property type="entry name" value="PemK_toxin"/>
    <property type="match status" value="1"/>
</dbReference>
<dbReference type="AlphaFoldDB" id="A0A1G5ZZS1"/>
<dbReference type="RefSeq" id="WP_074484893.1">
    <property type="nucleotide sequence ID" value="NZ_FMXP01000002.1"/>
</dbReference>
<reference evidence="3 4" key="1">
    <citation type="submission" date="2016-10" db="EMBL/GenBank/DDBJ databases">
        <authorList>
            <person name="de Groot N.N."/>
        </authorList>
    </citation>
    <scope>NUCLEOTIDE SEQUENCE [LARGE SCALE GENOMIC DNA]</scope>
    <source>
        <strain evidence="3 4">A-4</strain>
    </source>
</reference>
<keyword evidence="4" id="KW-1185">Reference proteome</keyword>
<evidence type="ECO:0000256" key="2">
    <source>
        <dbReference type="ARBA" id="ARBA00022649"/>
    </source>
</evidence>
<protein>
    <recommendedName>
        <fullName evidence="5">mRNA interferase MazF</fullName>
    </recommendedName>
</protein>
<evidence type="ECO:0000313" key="3">
    <source>
        <dbReference type="EMBL" id="SDB01708.1"/>
    </source>
</evidence>
<dbReference type="Gene3D" id="2.30.30.110">
    <property type="match status" value="1"/>
</dbReference>
<evidence type="ECO:0000256" key="1">
    <source>
        <dbReference type="ARBA" id="ARBA00007521"/>
    </source>
</evidence>
<dbReference type="SUPFAM" id="SSF50118">
    <property type="entry name" value="Cell growth inhibitor/plasmid maintenance toxic component"/>
    <property type="match status" value="1"/>
</dbReference>
<dbReference type="GO" id="GO:0003677">
    <property type="term" value="F:DNA binding"/>
    <property type="evidence" value="ECO:0007669"/>
    <property type="project" value="InterPro"/>
</dbReference>
<organism evidence="3 4">
    <name type="scientific">Streptococcus henryi</name>
    <dbReference type="NCBI Taxonomy" id="439219"/>
    <lineage>
        <taxon>Bacteria</taxon>
        <taxon>Bacillati</taxon>
        <taxon>Bacillota</taxon>
        <taxon>Bacilli</taxon>
        <taxon>Lactobacillales</taxon>
        <taxon>Streptococcaceae</taxon>
        <taxon>Streptococcus</taxon>
    </lineage>
</organism>
<dbReference type="EMBL" id="FMXP01000002">
    <property type="protein sequence ID" value="SDB01708.1"/>
    <property type="molecule type" value="Genomic_DNA"/>
</dbReference>
<dbReference type="STRING" id="439219.SAMN02910293_00058"/>
<evidence type="ECO:0008006" key="5">
    <source>
        <dbReference type="Google" id="ProtNLM"/>
    </source>
</evidence>
<gene>
    <name evidence="3" type="ORF">SAMN02910293_00058</name>
</gene>
<sequence>MTDLNIYSIVVARIEYADGTGSKVRPALVVSVGDEVVKTFRITSQYQFKSDIIKAKYFEIIDWYKAGLRKPSWIDTVRFYEIDSDKVKIKIIGHLSERDIDRLKVFLSDRDIY</sequence>
<evidence type="ECO:0000313" key="4">
    <source>
        <dbReference type="Proteomes" id="UP000182508"/>
    </source>
</evidence>
<proteinExistence type="inferred from homology"/>
<accession>A0A1G5ZZS1</accession>
<dbReference type="InterPro" id="IPR011067">
    <property type="entry name" value="Plasmid_toxin/cell-grow_inhib"/>
</dbReference>
<name>A0A1G5ZZS1_9STRE</name>
<dbReference type="InterPro" id="IPR003477">
    <property type="entry name" value="PemK-like"/>
</dbReference>